<dbReference type="SMART" id="SM00086">
    <property type="entry name" value="PAC"/>
    <property type="match status" value="5"/>
</dbReference>
<evidence type="ECO:0000256" key="3">
    <source>
        <dbReference type="ARBA" id="ARBA00012438"/>
    </source>
</evidence>
<dbReference type="InterPro" id="IPR035965">
    <property type="entry name" value="PAS-like_dom_sf"/>
</dbReference>
<dbReference type="PROSITE" id="PS50113">
    <property type="entry name" value="PAC"/>
    <property type="match status" value="3"/>
</dbReference>
<keyword evidence="8" id="KW-0418">Kinase</keyword>
<comment type="catalytic activity">
    <reaction evidence="1">
        <text>ATP + protein L-histidine = ADP + protein N-phospho-L-histidine.</text>
        <dbReference type="EC" id="2.7.13.3"/>
    </reaction>
</comment>
<dbReference type="CDD" id="cd17546">
    <property type="entry name" value="REC_hyHK_CKI1_RcsC-like"/>
    <property type="match status" value="1"/>
</dbReference>
<dbReference type="Pfam" id="PF08448">
    <property type="entry name" value="PAS_4"/>
    <property type="match status" value="2"/>
</dbReference>
<feature type="domain" description="PAS" evidence="16">
    <location>
        <begin position="402"/>
        <end position="457"/>
    </location>
</feature>
<evidence type="ECO:0000256" key="9">
    <source>
        <dbReference type="ARBA" id="ARBA00022840"/>
    </source>
</evidence>
<dbReference type="InterPro" id="IPR003594">
    <property type="entry name" value="HATPase_dom"/>
</dbReference>
<dbReference type="Pfam" id="PF00072">
    <property type="entry name" value="Response_reg"/>
    <property type="match status" value="1"/>
</dbReference>
<evidence type="ECO:0000259" key="16">
    <source>
        <dbReference type="PROSITE" id="PS50112"/>
    </source>
</evidence>
<evidence type="ECO:0000256" key="7">
    <source>
        <dbReference type="ARBA" id="ARBA00022741"/>
    </source>
</evidence>
<evidence type="ECO:0000256" key="4">
    <source>
        <dbReference type="ARBA" id="ARBA00022475"/>
    </source>
</evidence>
<evidence type="ECO:0000259" key="17">
    <source>
        <dbReference type="PROSITE" id="PS50113"/>
    </source>
</evidence>
<dbReference type="Pfam" id="PF00512">
    <property type="entry name" value="HisKA"/>
    <property type="match status" value="1"/>
</dbReference>
<organism evidence="18 19">
    <name type="scientific">Anaeroselena agilis</name>
    <dbReference type="NCBI Taxonomy" id="3063788"/>
    <lineage>
        <taxon>Bacteria</taxon>
        <taxon>Bacillati</taxon>
        <taxon>Bacillota</taxon>
        <taxon>Negativicutes</taxon>
        <taxon>Acetonemataceae</taxon>
        <taxon>Anaeroselena</taxon>
    </lineage>
</organism>
<keyword evidence="12" id="KW-0472">Membrane</keyword>
<evidence type="ECO:0000256" key="12">
    <source>
        <dbReference type="ARBA" id="ARBA00023136"/>
    </source>
</evidence>
<keyword evidence="5 13" id="KW-0597">Phosphoprotein</keyword>
<evidence type="ECO:0000256" key="1">
    <source>
        <dbReference type="ARBA" id="ARBA00000085"/>
    </source>
</evidence>
<dbReference type="InterPro" id="IPR036097">
    <property type="entry name" value="HisK_dim/P_sf"/>
</dbReference>
<dbReference type="CDD" id="cd16922">
    <property type="entry name" value="HATPase_EvgS-ArcB-TorS-like"/>
    <property type="match status" value="1"/>
</dbReference>
<dbReference type="Gene3D" id="3.40.50.2300">
    <property type="match status" value="1"/>
</dbReference>
<dbReference type="InterPro" id="IPR000014">
    <property type="entry name" value="PAS"/>
</dbReference>
<dbReference type="SMART" id="SM00388">
    <property type="entry name" value="HisKA"/>
    <property type="match status" value="1"/>
</dbReference>
<dbReference type="InterPro" id="IPR003661">
    <property type="entry name" value="HisK_dim/P_dom"/>
</dbReference>
<feature type="domain" description="PAC" evidence="17">
    <location>
        <begin position="353"/>
        <end position="405"/>
    </location>
</feature>
<dbReference type="Pfam" id="PF13188">
    <property type="entry name" value="PAS_8"/>
    <property type="match status" value="1"/>
</dbReference>
<evidence type="ECO:0000313" key="18">
    <source>
        <dbReference type="EMBL" id="MDT8900686.1"/>
    </source>
</evidence>
<feature type="domain" description="PAS" evidence="16">
    <location>
        <begin position="8"/>
        <end position="81"/>
    </location>
</feature>
<evidence type="ECO:0000256" key="11">
    <source>
        <dbReference type="ARBA" id="ARBA00023012"/>
    </source>
</evidence>
<dbReference type="SUPFAM" id="SSF55874">
    <property type="entry name" value="ATPase domain of HSP90 chaperone/DNA topoisomerase II/histidine kinase"/>
    <property type="match status" value="1"/>
</dbReference>
<feature type="domain" description="PAC" evidence="17">
    <location>
        <begin position="471"/>
        <end position="521"/>
    </location>
</feature>
<dbReference type="CDD" id="cd00130">
    <property type="entry name" value="PAS"/>
    <property type="match status" value="4"/>
</dbReference>
<gene>
    <name evidence="18" type="ORF">Q4T40_05455</name>
</gene>
<evidence type="ECO:0000256" key="13">
    <source>
        <dbReference type="PROSITE-ProRule" id="PRU00169"/>
    </source>
</evidence>
<accession>A0ABU3NV36</accession>
<comment type="caution">
    <text evidence="18">The sequence shown here is derived from an EMBL/GenBank/DDBJ whole genome shotgun (WGS) entry which is preliminary data.</text>
</comment>
<dbReference type="Pfam" id="PF02518">
    <property type="entry name" value="HATPase_c"/>
    <property type="match status" value="1"/>
</dbReference>
<dbReference type="Pfam" id="PF13426">
    <property type="entry name" value="PAS_9"/>
    <property type="match status" value="2"/>
</dbReference>
<dbReference type="InterPro" id="IPR011006">
    <property type="entry name" value="CheY-like_superfamily"/>
</dbReference>
<dbReference type="InterPro" id="IPR013655">
    <property type="entry name" value="PAS_fold_3"/>
</dbReference>
<dbReference type="InterPro" id="IPR000700">
    <property type="entry name" value="PAS-assoc_C"/>
</dbReference>
<dbReference type="InterPro" id="IPR001789">
    <property type="entry name" value="Sig_transdc_resp-reg_receiver"/>
</dbReference>
<sequence length="1270" mass="141386">MGLTRLSDSKHLAEILAAIGDGVIATDHDGRIIYANAAAASIIGLPTADIIGKPFDEAVPLFDALTHKRLKGPVERCLKLREPVGLENRTEFITPDGEKKYLSANCAPIIAANDGKGAVVVFRDVTSYKILEQKNEDNESNLKRIFDAAPVGMLILGPGPKIVQVNYAALNIIGARKEQALNQFIGNAFCCKERLRDERGCGFGAECKNCDLRRSAMLASEGIAINGMECQKTFFRAGREWTVWLRTNFSPLAVDGDTHVLMTMVDISEQKKKEIAAIEARDFYLGIFENLPVAVWRVDTTGRINYTNQYWCLMTGQTPRQAAGCGWLEFIHPEDRERILGRPDRQSQTDILTEGEIRIRHASGEYRWLYCINRLYTDPQGVPEGFIGMGIDITERREAEEALGRYKVLSEKALDIFLFVDADGNILEANEAAIQAYGYTREEILTKTIFDLRGEKDTVKKQLGDGFRRGIYFETTHYRKNGSPFPVEVKAQGTVIGGREVLLSVIRDISQRKQAEEALRQSEEKFRLLFDKANDAVTLMEESDDDRAPGVFIEVNDAACAMLGYNREELIGMELAAIDKTLPRAELAALYKKTNSSGQMHLETVHTAKDGREIAVEVVGHRLEVDGKRLLLSAARDITERKRAAELLEASRAEYYSLFMNMPVGFAYVRVIFDGGENAVDFEYIEVNEAFPKMVGRQKEEIIGKNFRGLFPDLPREHIDRLAVYGEIALGKRDRADMEFFSHVAGKWVSMTLYSPAKGNVVALVTDITERRLALEALEQAKNEAEATYRAKSEFLVNMSHEIRTPINGINGMIELTLLTDLDFEQRDNLMTAKSCSQVLLGIINDILDFSKMEAGKLALETVNFNIRDFIEEVIKVHSQATLTKDIDLRHTMSANVPKFVAGDPLRLRQILYNLLSNAIKFTEHGHVTLAVKRVGTADDKKVELVFSVTDTGIGISEQERDKLFKSFSQVDGSITRRFGGTGLGLAISKRLVELMGGSIWVESEKGKGSTFAFSVCLTAATGNDADRTAETPARINPPTEKLSVLLVEDDKVSRLVVTKYLRQLGHQVECADNGRLALELYAGNHYDVVLMDIQMPDMDGVEATRRIREIGVASGRYTPIVAVTAHALSGDREKYLAAGLDEYIAKPVQIVELQEKLQRVTSLDMEILRIIAPPTTGAQASTIFEQAKIIDEIERLNGMAGSYADDAPLFEGLVHRIKGLANTAGLEDIKALAFKAELAARRAKMEEAVNYTTRIQKSVEIFRKTNILS</sequence>
<evidence type="ECO:0000259" key="14">
    <source>
        <dbReference type="PROSITE" id="PS50109"/>
    </source>
</evidence>
<keyword evidence="11" id="KW-0902">Two-component regulatory system</keyword>
<feature type="domain" description="PAS" evidence="16">
    <location>
        <begin position="280"/>
        <end position="339"/>
    </location>
</feature>
<dbReference type="InterPro" id="IPR001610">
    <property type="entry name" value="PAC"/>
</dbReference>
<dbReference type="InterPro" id="IPR036890">
    <property type="entry name" value="HATPase_C_sf"/>
</dbReference>
<dbReference type="Pfam" id="PF08447">
    <property type="entry name" value="PAS_3"/>
    <property type="match status" value="1"/>
</dbReference>
<dbReference type="Gene3D" id="1.10.287.130">
    <property type="match status" value="1"/>
</dbReference>
<dbReference type="Proteomes" id="UP001254848">
    <property type="component" value="Unassembled WGS sequence"/>
</dbReference>
<evidence type="ECO:0000313" key="19">
    <source>
        <dbReference type="Proteomes" id="UP001254848"/>
    </source>
</evidence>
<dbReference type="PANTHER" id="PTHR45339:SF1">
    <property type="entry name" value="HYBRID SIGNAL TRANSDUCTION HISTIDINE KINASE J"/>
    <property type="match status" value="1"/>
</dbReference>
<dbReference type="SUPFAM" id="SSF55785">
    <property type="entry name" value="PYP-like sensor domain (PAS domain)"/>
    <property type="match status" value="6"/>
</dbReference>
<dbReference type="EMBL" id="JAUOZS010000001">
    <property type="protein sequence ID" value="MDT8900686.1"/>
    <property type="molecule type" value="Genomic_DNA"/>
</dbReference>
<dbReference type="EC" id="2.7.13.3" evidence="3"/>
<dbReference type="SUPFAM" id="SSF47384">
    <property type="entry name" value="Homodimeric domain of signal transducing histidine kinase"/>
    <property type="match status" value="1"/>
</dbReference>
<keyword evidence="7" id="KW-0547">Nucleotide-binding</keyword>
<feature type="domain" description="Response regulatory" evidence="15">
    <location>
        <begin position="1044"/>
        <end position="1162"/>
    </location>
</feature>
<dbReference type="InterPro" id="IPR005467">
    <property type="entry name" value="His_kinase_dom"/>
</dbReference>
<dbReference type="RefSeq" id="WP_413779223.1">
    <property type="nucleotide sequence ID" value="NZ_JAUOZS010000001.1"/>
</dbReference>
<dbReference type="PROSITE" id="PS50110">
    <property type="entry name" value="RESPONSE_REGULATORY"/>
    <property type="match status" value="1"/>
</dbReference>
<keyword evidence="8" id="KW-0808">Transferase</keyword>
<evidence type="ECO:0000256" key="6">
    <source>
        <dbReference type="ARBA" id="ARBA00022692"/>
    </source>
</evidence>
<keyword evidence="6" id="KW-0812">Transmembrane</keyword>
<protein>
    <recommendedName>
        <fullName evidence="3">histidine kinase</fullName>
        <ecNumber evidence="3">2.7.13.3</ecNumber>
    </recommendedName>
</protein>
<dbReference type="SMART" id="SM00448">
    <property type="entry name" value="REC"/>
    <property type="match status" value="1"/>
</dbReference>
<evidence type="ECO:0000256" key="8">
    <source>
        <dbReference type="ARBA" id="ARBA00022777"/>
    </source>
</evidence>
<dbReference type="CDD" id="cd00082">
    <property type="entry name" value="HisKA"/>
    <property type="match status" value="1"/>
</dbReference>
<keyword evidence="19" id="KW-1185">Reference proteome</keyword>
<dbReference type="SMART" id="SM00387">
    <property type="entry name" value="HATPase_c"/>
    <property type="match status" value="1"/>
</dbReference>
<evidence type="ECO:0000256" key="2">
    <source>
        <dbReference type="ARBA" id="ARBA00004651"/>
    </source>
</evidence>
<keyword evidence="4" id="KW-1003">Cell membrane</keyword>
<evidence type="ECO:0000259" key="15">
    <source>
        <dbReference type="PROSITE" id="PS50110"/>
    </source>
</evidence>
<feature type="modified residue" description="4-aspartylphosphate" evidence="13">
    <location>
        <position position="1093"/>
    </location>
</feature>
<keyword evidence="9" id="KW-0067">ATP-binding</keyword>
<dbReference type="PANTHER" id="PTHR45339">
    <property type="entry name" value="HYBRID SIGNAL TRANSDUCTION HISTIDINE KINASE J"/>
    <property type="match status" value="1"/>
</dbReference>
<dbReference type="InterPro" id="IPR004358">
    <property type="entry name" value="Sig_transdc_His_kin-like_C"/>
</dbReference>
<dbReference type="SUPFAM" id="SSF52172">
    <property type="entry name" value="CheY-like"/>
    <property type="match status" value="1"/>
</dbReference>
<dbReference type="SUPFAM" id="SSF47226">
    <property type="entry name" value="Histidine-containing phosphotransfer domain, HPT domain"/>
    <property type="match status" value="1"/>
</dbReference>
<feature type="domain" description="PAS" evidence="16">
    <location>
        <begin position="522"/>
        <end position="572"/>
    </location>
</feature>
<feature type="domain" description="Histidine kinase" evidence="14">
    <location>
        <begin position="798"/>
        <end position="1020"/>
    </location>
</feature>
<proteinExistence type="predicted"/>
<dbReference type="InterPro" id="IPR013656">
    <property type="entry name" value="PAS_4"/>
</dbReference>
<dbReference type="NCBIfam" id="TIGR00229">
    <property type="entry name" value="sensory_box"/>
    <property type="match status" value="5"/>
</dbReference>
<comment type="subcellular location">
    <subcellularLocation>
        <location evidence="2">Cell membrane</location>
        <topology evidence="2">Multi-pass membrane protein</topology>
    </subcellularLocation>
</comment>
<dbReference type="PROSITE" id="PS50109">
    <property type="entry name" value="HIS_KIN"/>
    <property type="match status" value="1"/>
</dbReference>
<dbReference type="Gene3D" id="3.30.565.10">
    <property type="entry name" value="Histidine kinase-like ATPase, C-terminal domain"/>
    <property type="match status" value="1"/>
</dbReference>
<reference evidence="18 19" key="1">
    <citation type="submission" date="2023-07" db="EMBL/GenBank/DDBJ databases">
        <title>The novel representative of Negativicutes class, Anaeroselena agilis gen. nov. sp. nov.</title>
        <authorList>
            <person name="Prokofeva M.I."/>
            <person name="Elcheninov A.G."/>
            <person name="Klyukina A."/>
            <person name="Kublanov I.V."/>
            <person name="Frolov E.N."/>
            <person name="Podosokorskaya O.A."/>
        </authorList>
    </citation>
    <scope>NUCLEOTIDE SEQUENCE [LARGE SCALE GENOMIC DNA]</scope>
    <source>
        <strain evidence="18 19">4137-cl</strain>
    </source>
</reference>
<feature type="domain" description="PAC" evidence="17">
    <location>
        <begin position="600"/>
        <end position="650"/>
    </location>
</feature>
<name>A0ABU3NV36_9FIRM</name>
<evidence type="ECO:0000256" key="10">
    <source>
        <dbReference type="ARBA" id="ARBA00022989"/>
    </source>
</evidence>
<dbReference type="PROSITE" id="PS50112">
    <property type="entry name" value="PAS"/>
    <property type="match status" value="4"/>
</dbReference>
<dbReference type="SMART" id="SM00091">
    <property type="entry name" value="PAS"/>
    <property type="match status" value="6"/>
</dbReference>
<dbReference type="InterPro" id="IPR036641">
    <property type="entry name" value="HPT_dom_sf"/>
</dbReference>
<evidence type="ECO:0000256" key="5">
    <source>
        <dbReference type="ARBA" id="ARBA00022553"/>
    </source>
</evidence>
<dbReference type="Gene3D" id="3.30.450.20">
    <property type="entry name" value="PAS domain"/>
    <property type="match status" value="6"/>
</dbReference>
<keyword evidence="10" id="KW-1133">Transmembrane helix</keyword>
<dbReference type="PRINTS" id="PR00344">
    <property type="entry name" value="BCTRLSENSOR"/>
</dbReference>